<dbReference type="EMBL" id="CM039434">
    <property type="protein sequence ID" value="KAI4324245.1"/>
    <property type="molecule type" value="Genomic_DNA"/>
</dbReference>
<sequence>MEGDATISPDGNIELNTDSPICVGRLTYAQPLRLWDSSKGVATDFSTRFSFTIADPTQSLDSLGDGFAFYMAPINFPIPPNSAGLYLGLFNSSTSKDESKNSIVFVEFDICANQDIDPSFPHVGINQDSLRSLNHTGFDIKDNLGKLGHALISFNATTEYLTVYWSFNTSITDFPSNCTLSRRIDFMKALPEWVTIGFTSSTGIRAERHIIHSWEFNSTLNSTSRNSTRSIRGVAESNNNNELPNMRESAPLSNPNQENSSLTQSQTVTTSFDKVGR</sequence>
<proteinExistence type="predicted"/>
<name>A0ACB9MPL4_BAUVA</name>
<reference evidence="1 2" key="1">
    <citation type="journal article" date="2022" name="DNA Res.">
        <title>Chromosomal-level genome assembly of the orchid tree Bauhinia variegata (Leguminosae; Cercidoideae) supports the allotetraploid origin hypothesis of Bauhinia.</title>
        <authorList>
            <person name="Zhong Y."/>
            <person name="Chen Y."/>
            <person name="Zheng D."/>
            <person name="Pang J."/>
            <person name="Liu Y."/>
            <person name="Luo S."/>
            <person name="Meng S."/>
            <person name="Qian L."/>
            <person name="Wei D."/>
            <person name="Dai S."/>
            <person name="Zhou R."/>
        </authorList>
    </citation>
    <scope>NUCLEOTIDE SEQUENCE [LARGE SCALE GENOMIC DNA]</scope>
    <source>
        <strain evidence="1">BV-YZ2020</strain>
    </source>
</reference>
<comment type="caution">
    <text evidence="1">The sequence shown here is derived from an EMBL/GenBank/DDBJ whole genome shotgun (WGS) entry which is preliminary data.</text>
</comment>
<evidence type="ECO:0000313" key="2">
    <source>
        <dbReference type="Proteomes" id="UP000828941"/>
    </source>
</evidence>
<evidence type="ECO:0000313" key="1">
    <source>
        <dbReference type="EMBL" id="KAI4324245.1"/>
    </source>
</evidence>
<accession>A0ACB9MPL4</accession>
<organism evidence="1 2">
    <name type="scientific">Bauhinia variegata</name>
    <name type="common">Purple orchid tree</name>
    <name type="synonym">Phanera variegata</name>
    <dbReference type="NCBI Taxonomy" id="167791"/>
    <lineage>
        <taxon>Eukaryota</taxon>
        <taxon>Viridiplantae</taxon>
        <taxon>Streptophyta</taxon>
        <taxon>Embryophyta</taxon>
        <taxon>Tracheophyta</taxon>
        <taxon>Spermatophyta</taxon>
        <taxon>Magnoliopsida</taxon>
        <taxon>eudicotyledons</taxon>
        <taxon>Gunneridae</taxon>
        <taxon>Pentapetalae</taxon>
        <taxon>rosids</taxon>
        <taxon>fabids</taxon>
        <taxon>Fabales</taxon>
        <taxon>Fabaceae</taxon>
        <taxon>Cercidoideae</taxon>
        <taxon>Cercideae</taxon>
        <taxon>Bauhiniinae</taxon>
        <taxon>Bauhinia</taxon>
    </lineage>
</organism>
<gene>
    <name evidence="1" type="ORF">L6164_023799</name>
</gene>
<protein>
    <submittedName>
        <fullName evidence="1">Uncharacterized protein</fullName>
    </submittedName>
</protein>
<keyword evidence="2" id="KW-1185">Reference proteome</keyword>
<dbReference type="Proteomes" id="UP000828941">
    <property type="component" value="Chromosome 9"/>
</dbReference>